<feature type="region of interest" description="Disordered" evidence="1">
    <location>
        <begin position="76"/>
        <end position="97"/>
    </location>
</feature>
<evidence type="ECO:0000256" key="2">
    <source>
        <dbReference type="SAM" id="Phobius"/>
    </source>
</evidence>
<keyword evidence="2" id="KW-0812">Transmembrane</keyword>
<feature type="transmembrane region" description="Helical" evidence="2">
    <location>
        <begin position="53"/>
        <end position="72"/>
    </location>
</feature>
<accession>A0ABS4KZ43</accession>
<keyword evidence="2" id="KW-1133">Transmembrane helix</keyword>
<name>A0ABS4KZ43_STRAV</name>
<organism evidence="3 4">
    <name type="scientific">Streptomyces avidinii</name>
    <dbReference type="NCBI Taxonomy" id="1895"/>
    <lineage>
        <taxon>Bacteria</taxon>
        <taxon>Bacillati</taxon>
        <taxon>Actinomycetota</taxon>
        <taxon>Actinomycetes</taxon>
        <taxon>Kitasatosporales</taxon>
        <taxon>Streptomycetaceae</taxon>
        <taxon>Streptomyces</taxon>
    </lineage>
</organism>
<evidence type="ECO:0000256" key="1">
    <source>
        <dbReference type="SAM" id="MobiDB-lite"/>
    </source>
</evidence>
<proteinExistence type="predicted"/>
<keyword evidence="2" id="KW-0472">Membrane</keyword>
<evidence type="ECO:0000313" key="3">
    <source>
        <dbReference type="EMBL" id="MBP2034781.1"/>
    </source>
</evidence>
<dbReference type="RefSeq" id="WP_229920154.1">
    <property type="nucleotide sequence ID" value="NZ_BMVL01000002.1"/>
</dbReference>
<keyword evidence="4" id="KW-1185">Reference proteome</keyword>
<dbReference type="Proteomes" id="UP001519310">
    <property type="component" value="Unassembled WGS sequence"/>
</dbReference>
<dbReference type="EMBL" id="JAGGLQ010000001">
    <property type="protein sequence ID" value="MBP2034781.1"/>
    <property type="molecule type" value="Genomic_DNA"/>
</dbReference>
<gene>
    <name evidence="3" type="ORF">J2Z77_000565</name>
</gene>
<protein>
    <submittedName>
        <fullName evidence="3">Uncharacterized protein</fullName>
    </submittedName>
</protein>
<sequence>MGRAGLPTLASFLITRLGNVPFNGEIKEWALASAPADHAEILRRRDLFNNLRTLTALTVLTAFALLIVLPPWPADHAGRTDPVRPGPFRGPRTSGWS</sequence>
<reference evidence="3 4" key="1">
    <citation type="submission" date="2021-03" db="EMBL/GenBank/DDBJ databases">
        <title>Genomic Encyclopedia of Type Strains, Phase IV (KMG-IV): sequencing the most valuable type-strain genomes for metagenomic binning, comparative biology and taxonomic classification.</title>
        <authorList>
            <person name="Goeker M."/>
        </authorList>
    </citation>
    <scope>NUCLEOTIDE SEQUENCE [LARGE SCALE GENOMIC DNA]</scope>
    <source>
        <strain evidence="3 4">DSM 40526</strain>
    </source>
</reference>
<evidence type="ECO:0000313" key="4">
    <source>
        <dbReference type="Proteomes" id="UP001519310"/>
    </source>
</evidence>
<comment type="caution">
    <text evidence="3">The sequence shown here is derived from an EMBL/GenBank/DDBJ whole genome shotgun (WGS) entry which is preliminary data.</text>
</comment>